<evidence type="ECO:0000259" key="1">
    <source>
        <dbReference type="PROSITE" id="PS50853"/>
    </source>
</evidence>
<dbReference type="CDD" id="cd00063">
    <property type="entry name" value="FN3"/>
    <property type="match status" value="1"/>
</dbReference>
<dbReference type="InterPro" id="IPR003961">
    <property type="entry name" value="FN3_dom"/>
</dbReference>
<sequence length="505" mass="54116">MIHKTVRQLIPFFAVVCLLAAVCLPLFSVEKTIELGGKNGWEQLSVMDGVTTGSGRFGYEAVMLSTNSRKVTEYTDLLLPFDLEPVSDKAGNYTVVSSNLSLVPGGNRGSGAALSRGESGGLVLSGSAQSIFGSGNWTGSFTIEFWLCPLIVENGETVLTWRSSRNTGGYSAYQLLSASFANSRLEWTLTDLFDGAAASSNGIVLKGDRAVIPGRWAHHTLTYSEESGLLEYRVDGLLEDYRYVTSENGEGGTVYPLVLGAPADIEIAPAFTGKIDDFRILRHGLDVQPEEICTASPSGSHYDRYVQDGGRFESQPIPVGSGSVLSSVSAEITEPSQTAVQLYVRAGDNYFTWTAAEPAWIPVTAGESVSGVSGAYFQIAADLYPDGAGNETPSVTAVTLTYRENPPPLPPFAVFAAAGNGYVDLSWSRSVDETGGYYVYYGERPGEYLGRIAAEGPSPVFAGLRNSIRITGLQNGKIYYFALAAERDGKTGALSKEVYARPMKK</sequence>
<dbReference type="InterPro" id="IPR036116">
    <property type="entry name" value="FN3_sf"/>
</dbReference>
<gene>
    <name evidence="2" type="ordered locus">Trebr_1962</name>
</gene>
<reference evidence="3" key="1">
    <citation type="submission" date="2011-04" db="EMBL/GenBank/DDBJ databases">
        <title>The complete genome of Treponema brennaborense DSM 12168.</title>
        <authorList>
            <person name="Lucas S."/>
            <person name="Han J."/>
            <person name="Lapidus A."/>
            <person name="Bruce D."/>
            <person name="Goodwin L."/>
            <person name="Pitluck S."/>
            <person name="Peters L."/>
            <person name="Kyrpides N."/>
            <person name="Mavromatis K."/>
            <person name="Ivanova N."/>
            <person name="Mikhailova N."/>
            <person name="Pagani I."/>
            <person name="Teshima H."/>
            <person name="Detter J.C."/>
            <person name="Tapia R."/>
            <person name="Han C."/>
            <person name="Land M."/>
            <person name="Hauser L."/>
            <person name="Markowitz V."/>
            <person name="Cheng J.-F."/>
            <person name="Hugenholtz P."/>
            <person name="Woyke T."/>
            <person name="Wu D."/>
            <person name="Gronow S."/>
            <person name="Wellnitz S."/>
            <person name="Brambilla E."/>
            <person name="Klenk H.-P."/>
            <person name="Eisen J.A."/>
        </authorList>
    </citation>
    <scope>NUCLEOTIDE SEQUENCE [LARGE SCALE GENOMIC DNA]</scope>
    <source>
        <strain evidence="3">DSM 12168 / CIP 105900 / DD5/3</strain>
    </source>
</reference>
<proteinExistence type="predicted"/>
<dbReference type="OrthoDB" id="304972at2"/>
<dbReference type="PROSITE" id="PS50853">
    <property type="entry name" value="FN3"/>
    <property type="match status" value="1"/>
</dbReference>
<evidence type="ECO:0000313" key="2">
    <source>
        <dbReference type="EMBL" id="AEE17380.1"/>
    </source>
</evidence>
<evidence type="ECO:0000313" key="3">
    <source>
        <dbReference type="Proteomes" id="UP000006546"/>
    </source>
</evidence>
<dbReference type="SUPFAM" id="SSF49265">
    <property type="entry name" value="Fibronectin type III"/>
    <property type="match status" value="1"/>
</dbReference>
<dbReference type="Gene3D" id="2.60.40.10">
    <property type="entry name" value="Immunoglobulins"/>
    <property type="match status" value="1"/>
</dbReference>
<feature type="domain" description="Fibronectin type-III" evidence="1">
    <location>
        <begin position="407"/>
        <end position="505"/>
    </location>
</feature>
<protein>
    <submittedName>
        <fullName evidence="2">Fibronectin type III domain protein</fullName>
    </submittedName>
</protein>
<dbReference type="eggNOG" id="ENOG50332N2">
    <property type="taxonomic scope" value="Bacteria"/>
</dbReference>
<dbReference type="Proteomes" id="UP000006546">
    <property type="component" value="Chromosome"/>
</dbReference>
<dbReference type="InterPro" id="IPR013783">
    <property type="entry name" value="Ig-like_fold"/>
</dbReference>
<dbReference type="InterPro" id="IPR013320">
    <property type="entry name" value="ConA-like_dom_sf"/>
</dbReference>
<dbReference type="Pfam" id="PF13385">
    <property type="entry name" value="Laminin_G_3"/>
    <property type="match status" value="1"/>
</dbReference>
<keyword evidence="3" id="KW-1185">Reference proteome</keyword>
<dbReference type="AlphaFoldDB" id="F4LJD5"/>
<dbReference type="EMBL" id="CP002696">
    <property type="protein sequence ID" value="AEE17380.1"/>
    <property type="molecule type" value="Genomic_DNA"/>
</dbReference>
<dbReference type="SUPFAM" id="SSF49899">
    <property type="entry name" value="Concanavalin A-like lectins/glucanases"/>
    <property type="match status" value="1"/>
</dbReference>
<dbReference type="HOGENOM" id="CLU_038154_0_0_12"/>
<accession>F4LJD5</accession>
<dbReference type="KEGG" id="tbe:Trebr_1962"/>
<dbReference type="Gene3D" id="2.60.120.200">
    <property type="match status" value="1"/>
</dbReference>
<name>F4LJD5_TREBD</name>
<organism evidence="2 3">
    <name type="scientific">Treponema brennaborense (strain DSM 12168 / CIP 105900 / DD5/3)</name>
    <dbReference type="NCBI Taxonomy" id="906968"/>
    <lineage>
        <taxon>Bacteria</taxon>
        <taxon>Pseudomonadati</taxon>
        <taxon>Spirochaetota</taxon>
        <taxon>Spirochaetia</taxon>
        <taxon>Spirochaetales</taxon>
        <taxon>Treponemataceae</taxon>
        <taxon>Treponema</taxon>
    </lineage>
</organism>
<dbReference type="STRING" id="906968.Trebr_1962"/>